<organism evidence="2 3">
    <name type="scientific">Saccharomonospora viridis</name>
    <dbReference type="NCBI Taxonomy" id="1852"/>
    <lineage>
        <taxon>Bacteria</taxon>
        <taxon>Bacillati</taxon>
        <taxon>Actinomycetota</taxon>
        <taxon>Actinomycetes</taxon>
        <taxon>Pseudonocardiales</taxon>
        <taxon>Pseudonocardiaceae</taxon>
        <taxon>Saccharomonospora</taxon>
    </lineage>
</organism>
<dbReference type="NCBIfam" id="NF041260">
    <property type="entry name" value="actino_IHF"/>
    <property type="match status" value="1"/>
</dbReference>
<dbReference type="EMBL" id="JRZE01000003">
    <property type="protein sequence ID" value="KHF44079.1"/>
    <property type="molecule type" value="Genomic_DNA"/>
</dbReference>
<dbReference type="Gene3D" id="1.10.8.50">
    <property type="match status" value="1"/>
</dbReference>
<evidence type="ECO:0000313" key="2">
    <source>
        <dbReference type="EMBL" id="KHF44079.1"/>
    </source>
</evidence>
<reference evidence="2 3" key="1">
    <citation type="submission" date="2014-10" db="EMBL/GenBank/DDBJ databases">
        <title>Genome sequence of Micropolyspora internatus JCM3315.</title>
        <authorList>
            <person name="Shin S.-K."/>
            <person name="Yi H."/>
        </authorList>
    </citation>
    <scope>NUCLEOTIDE SEQUENCE [LARGE SCALE GENOMIC DNA]</scope>
    <source>
        <strain evidence="2 3">JCM 3315</strain>
    </source>
</reference>
<dbReference type="Proteomes" id="UP000030848">
    <property type="component" value="Unassembled WGS sequence"/>
</dbReference>
<evidence type="ECO:0000259" key="1">
    <source>
        <dbReference type="Pfam" id="PF22525"/>
    </source>
</evidence>
<dbReference type="GO" id="GO:0003676">
    <property type="term" value="F:nucleic acid binding"/>
    <property type="evidence" value="ECO:0007669"/>
    <property type="project" value="InterPro"/>
</dbReference>
<dbReference type="Pfam" id="PF22525">
    <property type="entry name" value="H2TH_5"/>
    <property type="match status" value="1"/>
</dbReference>
<dbReference type="RefSeq" id="WP_015787598.1">
    <property type="nucleotide sequence ID" value="NZ_CALJZO010000087.1"/>
</dbReference>
<sequence length="103" mass="10937">MALPTLTPEQRAEALAKAAEARKARSELLANIKSGKESIDKVLARAKQDKTVGKTKVTQLLKAVPGLGQVKVAALLEQTGIDPDRRAAGLGDRQREALIAALK</sequence>
<feature type="domain" description="Integration host factor-like helix-two turn-helix" evidence="1">
    <location>
        <begin position="32"/>
        <end position="100"/>
    </location>
</feature>
<dbReference type="InterPro" id="IPR010979">
    <property type="entry name" value="Ribosomal_uS13-like_H2TH"/>
</dbReference>
<dbReference type="OrthoDB" id="3197442at2"/>
<evidence type="ECO:0000313" key="3">
    <source>
        <dbReference type="Proteomes" id="UP000030848"/>
    </source>
</evidence>
<dbReference type="InterPro" id="IPR055201">
    <property type="entry name" value="IHF-like_H2TH"/>
</dbReference>
<comment type="caution">
    <text evidence="2">The sequence shown here is derived from an EMBL/GenBank/DDBJ whole genome shotgun (WGS) entry which is preliminary data.</text>
</comment>
<dbReference type="SUPFAM" id="SSF46946">
    <property type="entry name" value="S13-like H2TH domain"/>
    <property type="match status" value="1"/>
</dbReference>
<proteinExistence type="predicted"/>
<protein>
    <recommendedName>
        <fullName evidence="1">Integration host factor-like helix-two turn-helix domain-containing protein</fullName>
    </recommendedName>
</protein>
<gene>
    <name evidence="2" type="ORF">MINT15_09610</name>
</gene>
<accession>A0A837D8A2</accession>
<dbReference type="AlphaFoldDB" id="A0A837D8A2"/>
<dbReference type="InterPro" id="IPR047806">
    <property type="entry name" value="IHF_actinobact"/>
</dbReference>
<name>A0A837D8A2_9PSEU</name>